<dbReference type="Proteomes" id="UP000290204">
    <property type="component" value="Unassembled WGS sequence"/>
</dbReference>
<dbReference type="OrthoDB" id="5186897at2"/>
<comment type="caution">
    <text evidence="2">The sequence shown here is derived from an EMBL/GenBank/DDBJ whole genome shotgun (WGS) entry which is preliminary data.</text>
</comment>
<gene>
    <name evidence="2" type="ORF">ESA94_15780</name>
</gene>
<protein>
    <recommendedName>
        <fullName evidence="4">DUF5343 domain-containing protein</fullName>
    </recommendedName>
</protein>
<organism evidence="2 3">
    <name type="scientific">Lacibacter luteus</name>
    <dbReference type="NCBI Taxonomy" id="2508719"/>
    <lineage>
        <taxon>Bacteria</taxon>
        <taxon>Pseudomonadati</taxon>
        <taxon>Bacteroidota</taxon>
        <taxon>Chitinophagia</taxon>
        <taxon>Chitinophagales</taxon>
        <taxon>Chitinophagaceae</taxon>
        <taxon>Lacibacter</taxon>
    </lineage>
</organism>
<accession>A0A4Q1CG13</accession>
<name>A0A4Q1CG13_9BACT</name>
<evidence type="ECO:0000313" key="2">
    <source>
        <dbReference type="EMBL" id="RXK58847.1"/>
    </source>
</evidence>
<evidence type="ECO:0000256" key="1">
    <source>
        <dbReference type="SAM" id="MobiDB-lite"/>
    </source>
</evidence>
<reference evidence="2 3" key="1">
    <citation type="submission" date="2019-01" db="EMBL/GenBank/DDBJ databases">
        <title>Lacibacter sp. strain TTM-7.</title>
        <authorList>
            <person name="Chen W.-M."/>
        </authorList>
    </citation>
    <scope>NUCLEOTIDE SEQUENCE [LARGE SCALE GENOMIC DNA]</scope>
    <source>
        <strain evidence="2 3">TTM-7</strain>
    </source>
</reference>
<feature type="region of interest" description="Disordered" evidence="1">
    <location>
        <begin position="145"/>
        <end position="176"/>
    </location>
</feature>
<evidence type="ECO:0000313" key="3">
    <source>
        <dbReference type="Proteomes" id="UP000290204"/>
    </source>
</evidence>
<dbReference type="AlphaFoldDB" id="A0A4Q1CG13"/>
<keyword evidence="3" id="KW-1185">Reference proteome</keyword>
<dbReference type="InterPro" id="IPR035235">
    <property type="entry name" value="DUF5343"/>
</dbReference>
<feature type="compositionally biased region" description="Basic and acidic residues" evidence="1">
    <location>
        <begin position="154"/>
        <end position="170"/>
    </location>
</feature>
<dbReference type="EMBL" id="SDHW01000005">
    <property type="protein sequence ID" value="RXK58847.1"/>
    <property type="molecule type" value="Genomic_DNA"/>
</dbReference>
<evidence type="ECO:0008006" key="4">
    <source>
        <dbReference type="Google" id="ProtNLM"/>
    </source>
</evidence>
<dbReference type="Pfam" id="PF17278">
    <property type="entry name" value="DUF5343"/>
    <property type="match status" value="1"/>
</dbReference>
<sequence length="213" mass="23987">MALSTSYLVTTKNFDAIFTALLSAKAPSSLSTGFLKTLGFTSSNDSLYIRLFKDLGLIDQSNAPTEKYFRFLDQAESRKVMAECVEEAYSDLFAINKKAYELTETEVKNKFKTLTQGSKEDNILALMAKTFKALADYADWSKPIQPTSKTTTAAEKKEEKHSEPPKETVIKHVPLNDGNDKPSLHYNIQIHLPETRDTAVYDAIFKSLKEHLF</sequence>
<proteinExistence type="predicted"/>
<dbReference type="RefSeq" id="WP_129131903.1">
    <property type="nucleotide sequence ID" value="NZ_SDHW01000005.1"/>
</dbReference>